<dbReference type="AlphaFoldDB" id="A0A1D3CTJ1"/>
<reference evidence="1 2" key="1">
    <citation type="journal article" date="2016" name="BMC Genomics">
        <title>Comparative genomics reveals Cyclospora cayetanensis possesses coccidia-like metabolism and invasion components but unique surface antigens.</title>
        <authorList>
            <person name="Liu S."/>
            <person name="Wang L."/>
            <person name="Zheng H."/>
            <person name="Xu Z."/>
            <person name="Roellig D.M."/>
            <person name="Li N."/>
            <person name="Frace M.A."/>
            <person name="Tang K."/>
            <person name="Arrowood M.J."/>
            <person name="Moss D.M."/>
            <person name="Zhang L."/>
            <person name="Feng Y."/>
            <person name="Xiao L."/>
        </authorList>
    </citation>
    <scope>NUCLEOTIDE SEQUENCE [LARGE SCALE GENOMIC DNA]</scope>
    <source>
        <strain evidence="1 2">CHN_HEN01</strain>
    </source>
</reference>
<sequence>MVVLQTEEEASQGLCRACPPGSPCNSLRCSASNSTEQGPSHRLLKLASSATRAGGSAALGGSSAAREASAEGEMGYHFETDDFHWTAQGISHPRRRRQILAKYPEIEALNGYDLYAGAYAIAVTLLNIFFCYKISQWQLSWPWVIFLTYCISGTLNHVLFLSMHEASHCALFPGRMLHELYVVFSNLSMGVPAGMGFLRYHLDHHVYMGTDKLDPDIPSRLEAKLFRSWLGKLVFVLLLPFTYSLRPMIRNPKPIVPMEAFNWAAILLWDMYVYLYWGPKALLYLVLGTFFSMSIHPLNGHLIAEHYQFPRGQGLQETWSSYGPENLITFCAGYHIEHHDFPRVPGYRLPTIRKIASEFYDLPHHKSWLGCVIEFICNPKVSPYSRVKRICPRGGRVQPPHKPMLKEPEELGSYWLGPTKDQAVEKEQTDASQAEKKHA</sequence>
<dbReference type="InterPro" id="IPR005804">
    <property type="entry name" value="FA_desaturase_dom"/>
</dbReference>
<dbReference type="GO" id="GO:0016020">
    <property type="term" value="C:membrane"/>
    <property type="evidence" value="ECO:0007669"/>
    <property type="project" value="GOC"/>
</dbReference>
<dbReference type="SMART" id="SM01269">
    <property type="entry name" value="Lipid_DES"/>
    <property type="match status" value="1"/>
</dbReference>
<dbReference type="Pfam" id="PF00487">
    <property type="entry name" value="FA_desaturase"/>
    <property type="match status" value="1"/>
</dbReference>
<evidence type="ECO:0000313" key="1">
    <source>
        <dbReference type="EMBL" id="OEH74503.1"/>
    </source>
</evidence>
<gene>
    <name evidence="1" type="ORF">cyc_03948</name>
</gene>
<organism evidence="1 2">
    <name type="scientific">Cyclospora cayetanensis</name>
    <dbReference type="NCBI Taxonomy" id="88456"/>
    <lineage>
        <taxon>Eukaryota</taxon>
        <taxon>Sar</taxon>
        <taxon>Alveolata</taxon>
        <taxon>Apicomplexa</taxon>
        <taxon>Conoidasida</taxon>
        <taxon>Coccidia</taxon>
        <taxon>Eucoccidiorida</taxon>
        <taxon>Eimeriorina</taxon>
        <taxon>Eimeriidae</taxon>
        <taxon>Cyclospora</taxon>
    </lineage>
</organism>
<name>A0A1D3CTJ1_9EIME</name>
<dbReference type="Pfam" id="PF08557">
    <property type="entry name" value="Lipid_DES"/>
    <property type="match status" value="1"/>
</dbReference>
<evidence type="ECO:0000313" key="2">
    <source>
        <dbReference type="Proteomes" id="UP000095192"/>
    </source>
</evidence>
<dbReference type="GeneID" id="34620556"/>
<dbReference type="GO" id="GO:0042284">
    <property type="term" value="F:sphingolipid delta-4 desaturase activity"/>
    <property type="evidence" value="ECO:0007669"/>
    <property type="project" value="TreeGrafter"/>
</dbReference>
<accession>A0A1D3CTJ1</accession>
<dbReference type="EMBL" id="JROU02002019">
    <property type="protein sequence ID" value="OEH74503.1"/>
    <property type="molecule type" value="Genomic_DNA"/>
</dbReference>
<proteinExistence type="predicted"/>
<keyword evidence="2" id="KW-1185">Reference proteome</keyword>
<dbReference type="PANTHER" id="PTHR12879:SF8">
    <property type="entry name" value="SPHINGOLIPID DELTA(4)-DESATURASE DES1"/>
    <property type="match status" value="1"/>
</dbReference>
<dbReference type="VEuPathDB" id="ToxoDB:LOC34620556"/>
<dbReference type="PANTHER" id="PTHR12879">
    <property type="entry name" value="SPHINGOLIPID DELTA 4 DESATURASE/C-4 HYDROXYLASE PROTEIN DES2"/>
    <property type="match status" value="1"/>
</dbReference>
<dbReference type="Proteomes" id="UP000095192">
    <property type="component" value="Unassembled WGS sequence"/>
</dbReference>
<dbReference type="VEuPathDB" id="ToxoDB:cyc_03948"/>
<dbReference type="GO" id="GO:0046513">
    <property type="term" value="P:ceramide biosynthetic process"/>
    <property type="evidence" value="ECO:0007669"/>
    <property type="project" value="TreeGrafter"/>
</dbReference>
<comment type="caution">
    <text evidence="1">The sequence shown here is derived from an EMBL/GenBank/DDBJ whole genome shotgun (WGS) entry which is preliminary data.</text>
</comment>
<dbReference type="InterPro" id="IPR013866">
    <property type="entry name" value="Sphingolipid_d4-desaturase_N"/>
</dbReference>
<dbReference type="OrthoDB" id="200948at2759"/>
<protein>
    <submittedName>
        <fullName evidence="1">Sphingolipid delta 4 desaturase c-4 hydroxylase protein des2 family protein</fullName>
    </submittedName>
</protein>